<dbReference type="CDD" id="cd11332">
    <property type="entry name" value="AmyAc_OligoGlu_TS"/>
    <property type="match status" value="1"/>
</dbReference>
<accession>A0ABX5VKF9</accession>
<dbReference type="PANTHER" id="PTHR10357:SF179">
    <property type="entry name" value="NEUTRAL AND BASIC AMINO ACID TRANSPORT PROTEIN RBAT"/>
    <property type="match status" value="1"/>
</dbReference>
<feature type="region of interest" description="Disordered" evidence="2">
    <location>
        <begin position="328"/>
        <end position="347"/>
    </location>
</feature>
<evidence type="ECO:0000313" key="4">
    <source>
        <dbReference type="EMBL" id="QDB78934.1"/>
    </source>
</evidence>
<comment type="similarity">
    <text evidence="1">Belongs to the glycosyl hydrolase 13 family.</text>
</comment>
<dbReference type="Proteomes" id="UP000313948">
    <property type="component" value="Chromosome"/>
</dbReference>
<dbReference type="SMART" id="SM00642">
    <property type="entry name" value="Aamy"/>
    <property type="match status" value="1"/>
</dbReference>
<reference evidence="4 5" key="1">
    <citation type="submission" date="2019-05" db="EMBL/GenBank/DDBJ databases">
        <title>Georgenia *** sp. nov., and Georgenia *** sp. nov., isolated from the intestinal contents of plateau pika (Ochotona curzoniae) in the Qinghai-Tibet plateau of China.</title>
        <authorList>
            <person name="Tian Z."/>
        </authorList>
    </citation>
    <scope>NUCLEOTIDE SEQUENCE [LARGE SCALE GENOMIC DNA]</scope>
    <source>
        <strain evidence="4 5">Z294</strain>
    </source>
</reference>
<dbReference type="EMBL" id="CP040899">
    <property type="protein sequence ID" value="QDB78934.1"/>
    <property type="molecule type" value="Genomic_DNA"/>
</dbReference>
<dbReference type="GO" id="GO:0016787">
    <property type="term" value="F:hydrolase activity"/>
    <property type="evidence" value="ECO:0007669"/>
    <property type="project" value="UniProtKB-KW"/>
</dbReference>
<dbReference type="Pfam" id="PF00128">
    <property type="entry name" value="Alpha-amylase"/>
    <property type="match status" value="1"/>
</dbReference>
<evidence type="ECO:0000259" key="3">
    <source>
        <dbReference type="SMART" id="SM00642"/>
    </source>
</evidence>
<keyword evidence="5" id="KW-1185">Reference proteome</keyword>
<dbReference type="InterPro" id="IPR045857">
    <property type="entry name" value="O16G_dom_2"/>
</dbReference>
<dbReference type="SUPFAM" id="SSF51445">
    <property type="entry name" value="(Trans)glycosidases"/>
    <property type="match status" value="1"/>
</dbReference>
<organism evidence="4 5">
    <name type="scientific">Georgenia wutianyii</name>
    <dbReference type="NCBI Taxonomy" id="2585135"/>
    <lineage>
        <taxon>Bacteria</taxon>
        <taxon>Bacillati</taxon>
        <taxon>Actinomycetota</taxon>
        <taxon>Actinomycetes</taxon>
        <taxon>Micrococcales</taxon>
        <taxon>Bogoriellaceae</taxon>
        <taxon>Georgenia</taxon>
    </lineage>
</organism>
<evidence type="ECO:0000256" key="2">
    <source>
        <dbReference type="SAM" id="MobiDB-lite"/>
    </source>
</evidence>
<evidence type="ECO:0000256" key="1">
    <source>
        <dbReference type="ARBA" id="ARBA00008061"/>
    </source>
</evidence>
<protein>
    <submittedName>
        <fullName evidence="4">Glycoside hydrolase family 13 protein</fullName>
    </submittedName>
</protein>
<proteinExistence type="inferred from homology"/>
<dbReference type="InterPro" id="IPR006047">
    <property type="entry name" value="GH13_cat_dom"/>
</dbReference>
<feature type="region of interest" description="Disordered" evidence="2">
    <location>
        <begin position="57"/>
        <end position="76"/>
    </location>
</feature>
<evidence type="ECO:0000313" key="5">
    <source>
        <dbReference type="Proteomes" id="UP000313948"/>
    </source>
</evidence>
<gene>
    <name evidence="4" type="ORF">FE251_05745</name>
</gene>
<dbReference type="PANTHER" id="PTHR10357">
    <property type="entry name" value="ALPHA-AMYLASE FAMILY MEMBER"/>
    <property type="match status" value="1"/>
</dbReference>
<dbReference type="Gene3D" id="3.20.20.80">
    <property type="entry name" value="Glycosidases"/>
    <property type="match status" value="1"/>
</dbReference>
<dbReference type="InterPro" id="IPR017853">
    <property type="entry name" value="GH"/>
</dbReference>
<keyword evidence="4" id="KW-0378">Hydrolase</keyword>
<feature type="domain" description="Glycosyl hydrolase family 13 catalytic" evidence="3">
    <location>
        <begin position="102"/>
        <end position="530"/>
    </location>
</feature>
<name>A0ABX5VKF9_9MICO</name>
<dbReference type="Gene3D" id="3.90.400.10">
    <property type="entry name" value="Oligo-1,6-glucosidase, Domain 2"/>
    <property type="match status" value="1"/>
</dbReference>
<sequence length="659" mass="71852">MRVLLVVLAGRTAGTDTGTFVPVWRHTRSEVFHSGCGRGSPGFPAPRWEGGSTVGTVTRPVIRPPTGTPVTSPSPVSLPATGQVVHQPAADADWWRTAVIYQIYPRSFGDANGDGIGDLPGITERLEHLARLGVDAVWLSPFYRSPQKDAGYDVADYRDVDPIFGTLEDADVLIARAHELGLRVIVDLVPNHTSDQHAWFRQALAEGPDSAARSRYVFREGGGERGEEPPNNWQSVFGGQAWTRVCDRPDAPGSPWEHDGQWYLHLFDSTQPDLNWESAEVHDEFRSILRFWLDRGVDGFRVDVAHGLVKAAGLPDWAGHVRMVEGTDVPDDGVAPPDASDDAVTGRSPMFDQDRVHEIYREWRAVLDEYDARILVAEAWVEPLERLARYVRPDEMHQAFNFDFLVTRWDAPALRESIASSYAANDAVGAPTTWVLSNHDVVRHASRLGFAQTGKGPNGIGAEDPQPDAELGLRRARAASLLMLGLPGSAYLYQGEELGLPEHTTLDDSLRQDPAWWRTGHAEKGRDGCRVPLPWRSDAPGLGFSPTGRTWLPQPESWAALAPDAQEQEEGSTLRMYRAALELRAGLGLGAGALELVPAGEDVVAARNTGDGRPAVLVLTNIGADPVPLPEGHEVLLASGPLSDGAVPADTTVWLRDQA</sequence>